<dbReference type="InterPro" id="IPR003439">
    <property type="entry name" value="ABC_transporter-like_ATP-bd"/>
</dbReference>
<evidence type="ECO:0000313" key="7">
    <source>
        <dbReference type="EMBL" id="RBP48917.1"/>
    </source>
</evidence>
<keyword evidence="3 7" id="KW-0067">ATP-binding</keyword>
<evidence type="ECO:0000256" key="1">
    <source>
        <dbReference type="ARBA" id="ARBA00022448"/>
    </source>
</evidence>
<dbReference type="GO" id="GO:0005524">
    <property type="term" value="F:ATP binding"/>
    <property type="evidence" value="ECO:0007669"/>
    <property type="project" value="UniProtKB-KW"/>
</dbReference>
<keyword evidence="2" id="KW-0547">Nucleotide-binding</keyword>
<dbReference type="InterPro" id="IPR017871">
    <property type="entry name" value="ABC_transporter-like_CS"/>
</dbReference>
<accession>A0A395JJ02</accession>
<evidence type="ECO:0000256" key="4">
    <source>
        <dbReference type="ARBA" id="ARBA00022967"/>
    </source>
</evidence>
<keyword evidence="4" id="KW-1278">Translocase</keyword>
<dbReference type="InParanoid" id="A0A395JJ02"/>
<gene>
    <name evidence="7" type="ORF">DFR28_105256</name>
</gene>
<dbReference type="AlphaFoldDB" id="A0A395JJ02"/>
<dbReference type="OrthoDB" id="6461291at2"/>
<dbReference type="Gene3D" id="3.40.50.300">
    <property type="entry name" value="P-loop containing nucleotide triphosphate hydrolases"/>
    <property type="match status" value="1"/>
</dbReference>
<comment type="function">
    <text evidence="5">Part of the ABC transporter complex HmuTUV involved in hemin import. Responsible for energy coupling to the transport system.</text>
</comment>
<dbReference type="NCBIfam" id="NF010068">
    <property type="entry name" value="PRK13548.1"/>
    <property type="match status" value="1"/>
</dbReference>
<dbReference type="Proteomes" id="UP000253083">
    <property type="component" value="Unassembled WGS sequence"/>
</dbReference>
<keyword evidence="8" id="KW-1185">Reference proteome</keyword>
<protein>
    <submittedName>
        <fullName evidence="7">Iron complex transport system ATP-binding protein</fullName>
    </submittedName>
</protein>
<dbReference type="PROSITE" id="PS50893">
    <property type="entry name" value="ABC_TRANSPORTER_2"/>
    <property type="match status" value="1"/>
</dbReference>
<dbReference type="CDD" id="cd03214">
    <property type="entry name" value="ABC_Iron-Siderophores_B12_Hemin"/>
    <property type="match status" value="1"/>
</dbReference>
<dbReference type="EMBL" id="QNRT01000005">
    <property type="protein sequence ID" value="RBP48917.1"/>
    <property type="molecule type" value="Genomic_DNA"/>
</dbReference>
<comment type="caution">
    <text evidence="7">The sequence shown here is derived from an EMBL/GenBank/DDBJ whole genome shotgun (WGS) entry which is preliminary data.</text>
</comment>
<dbReference type="RefSeq" id="WP_113955506.1">
    <property type="nucleotide sequence ID" value="NZ_QNRT01000005.1"/>
</dbReference>
<feature type="domain" description="ABC transporter" evidence="6">
    <location>
        <begin position="3"/>
        <end position="244"/>
    </location>
</feature>
<dbReference type="PANTHER" id="PTHR42794:SF1">
    <property type="entry name" value="HEMIN IMPORT ATP-BINDING PROTEIN HMUV"/>
    <property type="match status" value="1"/>
</dbReference>
<reference evidence="7 8" key="1">
    <citation type="submission" date="2018-06" db="EMBL/GenBank/DDBJ databases">
        <title>Genomic Encyclopedia of Type Strains, Phase IV (KMG-IV): sequencing the most valuable type-strain genomes for metagenomic binning, comparative biology and taxonomic classification.</title>
        <authorList>
            <person name="Goeker M."/>
        </authorList>
    </citation>
    <scope>NUCLEOTIDE SEQUENCE [LARGE SCALE GENOMIC DNA]</scope>
    <source>
        <strain evidence="7 8">DSM 24032</strain>
    </source>
</reference>
<name>A0A395JJ02_9GAMM</name>
<sequence length="262" mass="29131">MSIRVENLLVRLRNKVVLDTLNFSCQPGEINAIVGENGAGKSTLMNCLSGSLKYSGNVYINAHSLRDMSVKQQAKCRAVLPQNSTLNFPLDVREIVRLALSLTSISDDDQERIIRECLDLVDALPFIDRDYLSLSGGEKQRVQIARVICQLSAYSTQGSRFLLLDEPTSALDLKHQYSTLKMLRKLCGIGLGRNIGVLVILHDLNLASLYCDKVLLLKAGKLIKHDVPNAVFEERRIARTFGVEVSIGAHPDTQQPFMVPRL</sequence>
<dbReference type="InterPro" id="IPR003593">
    <property type="entry name" value="AAA+_ATPase"/>
</dbReference>
<dbReference type="SUPFAM" id="SSF52540">
    <property type="entry name" value="P-loop containing nucleoside triphosphate hydrolases"/>
    <property type="match status" value="1"/>
</dbReference>
<dbReference type="GO" id="GO:0016887">
    <property type="term" value="F:ATP hydrolysis activity"/>
    <property type="evidence" value="ECO:0007669"/>
    <property type="project" value="InterPro"/>
</dbReference>
<dbReference type="Pfam" id="PF00005">
    <property type="entry name" value="ABC_tran"/>
    <property type="match status" value="1"/>
</dbReference>
<organism evidence="7 8">
    <name type="scientific">Arenicella xantha</name>
    <dbReference type="NCBI Taxonomy" id="644221"/>
    <lineage>
        <taxon>Bacteria</taxon>
        <taxon>Pseudomonadati</taxon>
        <taxon>Pseudomonadota</taxon>
        <taxon>Gammaproteobacteria</taxon>
        <taxon>Arenicellales</taxon>
        <taxon>Arenicellaceae</taxon>
        <taxon>Arenicella</taxon>
    </lineage>
</organism>
<evidence type="ECO:0000259" key="6">
    <source>
        <dbReference type="PROSITE" id="PS50893"/>
    </source>
</evidence>
<evidence type="ECO:0000313" key="8">
    <source>
        <dbReference type="Proteomes" id="UP000253083"/>
    </source>
</evidence>
<dbReference type="PANTHER" id="PTHR42794">
    <property type="entry name" value="HEMIN IMPORT ATP-BINDING PROTEIN HMUV"/>
    <property type="match status" value="1"/>
</dbReference>
<proteinExistence type="predicted"/>
<dbReference type="PROSITE" id="PS00211">
    <property type="entry name" value="ABC_TRANSPORTER_1"/>
    <property type="match status" value="1"/>
</dbReference>
<dbReference type="SMART" id="SM00382">
    <property type="entry name" value="AAA"/>
    <property type="match status" value="1"/>
</dbReference>
<keyword evidence="1" id="KW-0813">Transport</keyword>
<evidence type="ECO:0000256" key="5">
    <source>
        <dbReference type="ARBA" id="ARBA00037066"/>
    </source>
</evidence>
<dbReference type="FunCoup" id="A0A395JJ02">
    <property type="interactions" value="49"/>
</dbReference>
<evidence type="ECO:0000256" key="2">
    <source>
        <dbReference type="ARBA" id="ARBA00022741"/>
    </source>
</evidence>
<evidence type="ECO:0000256" key="3">
    <source>
        <dbReference type="ARBA" id="ARBA00022840"/>
    </source>
</evidence>
<dbReference type="InterPro" id="IPR027417">
    <property type="entry name" value="P-loop_NTPase"/>
</dbReference>